<accession>A0ABU8YQE4</accession>
<proteinExistence type="predicted"/>
<keyword evidence="2" id="KW-1185">Reference proteome</keyword>
<sequence>MLSQVKSQPTKSDRTVASTKILEFRSQYKSCRIRVPDLEQPVAAILVDREYYSFFKAVKEAEKVLAIVAKLGNRGDSTAITKTASGYAIWVMEPEADAVSPS</sequence>
<name>A0ABU8YQE4_9CYAN</name>
<dbReference type="EMBL" id="JBBLXS010000232">
    <property type="protein sequence ID" value="MEK0186581.1"/>
    <property type="molecule type" value="Genomic_DNA"/>
</dbReference>
<protein>
    <submittedName>
        <fullName evidence="1">Uncharacterized protein</fullName>
    </submittedName>
</protein>
<organism evidence="1 2">
    <name type="scientific">Microcoleus anatoxicus PTRS2</name>
    <dbReference type="NCBI Taxonomy" id="2705321"/>
    <lineage>
        <taxon>Bacteria</taxon>
        <taxon>Bacillati</taxon>
        <taxon>Cyanobacteriota</taxon>
        <taxon>Cyanophyceae</taxon>
        <taxon>Oscillatoriophycideae</taxon>
        <taxon>Oscillatoriales</taxon>
        <taxon>Microcoleaceae</taxon>
        <taxon>Microcoleus</taxon>
        <taxon>Microcoleus anatoxicus</taxon>
    </lineage>
</organism>
<reference evidence="1 2" key="1">
    <citation type="journal article" date="2020" name="Harmful Algae">
        <title>Molecular and morphological characterization of a novel dihydroanatoxin-a producing Microcoleus species (cyanobacteria) from the Russian River, California, USA.</title>
        <authorList>
            <person name="Conklin K.Y."/>
            <person name="Stancheva R."/>
            <person name="Otten T.G."/>
            <person name="Fadness R."/>
            <person name="Boyer G.L."/>
            <person name="Read B."/>
            <person name="Zhang X."/>
            <person name="Sheath R.G."/>
        </authorList>
    </citation>
    <scope>NUCLEOTIDE SEQUENCE [LARGE SCALE GENOMIC DNA]</scope>
    <source>
        <strain evidence="1 2">PTRS2</strain>
    </source>
</reference>
<dbReference type="Proteomes" id="UP001384579">
    <property type="component" value="Unassembled WGS sequence"/>
</dbReference>
<evidence type="ECO:0000313" key="1">
    <source>
        <dbReference type="EMBL" id="MEK0186581.1"/>
    </source>
</evidence>
<gene>
    <name evidence="1" type="ORF">WMG39_17240</name>
</gene>
<dbReference type="RefSeq" id="WP_340525363.1">
    <property type="nucleotide sequence ID" value="NZ_JBBLXS010000232.1"/>
</dbReference>
<comment type="caution">
    <text evidence="1">The sequence shown here is derived from an EMBL/GenBank/DDBJ whole genome shotgun (WGS) entry which is preliminary data.</text>
</comment>
<evidence type="ECO:0000313" key="2">
    <source>
        <dbReference type="Proteomes" id="UP001384579"/>
    </source>
</evidence>